<organism evidence="2 3">
    <name type="scientific">Tenacibaculum pelagium</name>
    <dbReference type="NCBI Taxonomy" id="2759527"/>
    <lineage>
        <taxon>Bacteria</taxon>
        <taxon>Pseudomonadati</taxon>
        <taxon>Bacteroidota</taxon>
        <taxon>Flavobacteriia</taxon>
        <taxon>Flavobacteriales</taxon>
        <taxon>Flavobacteriaceae</taxon>
        <taxon>Tenacibaculum</taxon>
    </lineage>
</organism>
<dbReference type="RefSeq" id="WP_182125096.1">
    <property type="nucleotide sequence ID" value="NZ_JACGLS010000003.1"/>
</dbReference>
<comment type="caution">
    <text evidence="2">The sequence shown here is derived from an EMBL/GenBank/DDBJ whole genome shotgun (WGS) entry which is preliminary data.</text>
</comment>
<accession>A0A839AQ08</accession>
<dbReference type="PROSITE" id="PS51257">
    <property type="entry name" value="PROKAR_LIPOPROTEIN"/>
    <property type="match status" value="1"/>
</dbReference>
<evidence type="ECO:0000259" key="1">
    <source>
        <dbReference type="Pfam" id="PF13449"/>
    </source>
</evidence>
<dbReference type="InterPro" id="IPR027372">
    <property type="entry name" value="Phytase-like_dom"/>
</dbReference>
<sequence length="357" mass="40526">MKKIYVIFLIVLISCKKETVKLNFINEFTVKDSLMLDNTIIGGISGIDYHNNDYYMVIDDAWNPRVLMGDILIKSDSIKSVAFKKVIRLNDTLTQFYNDNALDLESIFVKGDKISLVSEGSIRRGKNPTVFEIDINGTFQKEIETPNYFKANSIAKPKHNAAFESSSKSIDDKGFWVAMEAPLGADGEEPTFHETESPVRITYFDDKTNKASKQFAYQLEKIDKPAKGKVNLNGVTAILQYTERDFFVIERIYQSGYGSYGNVVRIFKASIEEKSTNTLNIQSLKEEEYVPLKKELLFDFSAIQEKLTDKIIDNIEGITFGPKLSNGNQSLILVSDDNFQAYGKQLNQFILLEIIDK</sequence>
<reference evidence="2 3" key="1">
    <citation type="submission" date="2020-07" db="EMBL/GenBank/DDBJ databases">
        <title>Bacterium isolated from marine sediment.</title>
        <authorList>
            <person name="Shang D."/>
            <person name="Du Z.-J."/>
        </authorList>
    </citation>
    <scope>NUCLEOTIDE SEQUENCE [LARGE SCALE GENOMIC DNA]</scope>
    <source>
        <strain evidence="2 3">S7007</strain>
    </source>
</reference>
<dbReference type="Pfam" id="PF13449">
    <property type="entry name" value="Phytase-like"/>
    <property type="match status" value="1"/>
</dbReference>
<feature type="domain" description="Phytase-like" evidence="1">
    <location>
        <begin position="41"/>
        <end position="339"/>
    </location>
</feature>
<keyword evidence="3" id="KW-1185">Reference proteome</keyword>
<name>A0A839AQ08_9FLAO</name>
<evidence type="ECO:0000313" key="2">
    <source>
        <dbReference type="EMBL" id="MBA6156596.1"/>
    </source>
</evidence>
<dbReference type="AlphaFoldDB" id="A0A839AQ08"/>
<gene>
    <name evidence="2" type="ORF">H3Z83_08735</name>
</gene>
<protein>
    <submittedName>
        <fullName evidence="2">Esterase-like activity of phytase family protein</fullName>
    </submittedName>
</protein>
<dbReference type="Proteomes" id="UP000563906">
    <property type="component" value="Unassembled WGS sequence"/>
</dbReference>
<proteinExistence type="predicted"/>
<dbReference type="EMBL" id="JACGLS010000003">
    <property type="protein sequence ID" value="MBA6156596.1"/>
    <property type="molecule type" value="Genomic_DNA"/>
</dbReference>
<evidence type="ECO:0000313" key="3">
    <source>
        <dbReference type="Proteomes" id="UP000563906"/>
    </source>
</evidence>